<organism evidence="2 3">
    <name type="scientific">Streptomyces flavalbus</name>
    <dbReference type="NCBI Taxonomy" id="2665155"/>
    <lineage>
        <taxon>Bacteria</taxon>
        <taxon>Bacillati</taxon>
        <taxon>Actinomycetota</taxon>
        <taxon>Actinomycetes</taxon>
        <taxon>Kitasatosporales</taxon>
        <taxon>Streptomycetaceae</taxon>
        <taxon>Streptomyces</taxon>
    </lineage>
</organism>
<dbReference type="RefSeq" id="WP_381617302.1">
    <property type="nucleotide sequence ID" value="NZ_JBHTEB010000001.1"/>
</dbReference>
<keyword evidence="3" id="KW-1185">Reference proteome</keyword>
<reference evidence="3" key="1">
    <citation type="journal article" date="2019" name="Int. J. Syst. Evol. Microbiol.">
        <title>The Global Catalogue of Microorganisms (GCM) 10K type strain sequencing project: providing services to taxonomists for standard genome sequencing and annotation.</title>
        <authorList>
            <consortium name="The Broad Institute Genomics Platform"/>
            <consortium name="The Broad Institute Genome Sequencing Center for Infectious Disease"/>
            <person name="Wu L."/>
            <person name="Ma J."/>
        </authorList>
    </citation>
    <scope>NUCLEOTIDE SEQUENCE [LARGE SCALE GENOMIC DNA]</scope>
    <source>
        <strain evidence="3">CGMCC 4.7400</strain>
    </source>
</reference>
<feature type="region of interest" description="Disordered" evidence="1">
    <location>
        <begin position="212"/>
        <end position="236"/>
    </location>
</feature>
<accession>A0ABW2WII3</accession>
<feature type="compositionally biased region" description="Basic residues" evidence="1">
    <location>
        <begin position="212"/>
        <end position="224"/>
    </location>
</feature>
<evidence type="ECO:0000313" key="2">
    <source>
        <dbReference type="EMBL" id="MFD0319138.1"/>
    </source>
</evidence>
<gene>
    <name evidence="2" type="ORF">ACFQZ6_33975</name>
</gene>
<proteinExistence type="predicted"/>
<evidence type="ECO:0000256" key="1">
    <source>
        <dbReference type="SAM" id="MobiDB-lite"/>
    </source>
</evidence>
<dbReference type="Proteomes" id="UP001597023">
    <property type="component" value="Unassembled WGS sequence"/>
</dbReference>
<name>A0ABW2WII3_9ACTN</name>
<dbReference type="EMBL" id="JBHTEB010000001">
    <property type="protein sequence ID" value="MFD0319138.1"/>
    <property type="molecule type" value="Genomic_DNA"/>
</dbReference>
<protein>
    <submittedName>
        <fullName evidence="2">Uncharacterized protein</fullName>
    </submittedName>
</protein>
<evidence type="ECO:0000313" key="3">
    <source>
        <dbReference type="Proteomes" id="UP001597023"/>
    </source>
</evidence>
<comment type="caution">
    <text evidence="2">The sequence shown here is derived from an EMBL/GenBank/DDBJ whole genome shotgun (WGS) entry which is preliminary data.</text>
</comment>
<feature type="region of interest" description="Disordered" evidence="1">
    <location>
        <begin position="248"/>
        <end position="280"/>
    </location>
</feature>
<sequence length="293" mass="31795">MRGEGGAELVLPRSTELIARVFLMSCLLRTGDLAAWEQQLDHCHRLLKEAPRPELESIVRVGQTARAALDGRWDEAEELVDAHTSTRFAATSWGARWRTRVTTYTCRRGQGRVAEVVDDLVTAAAEPDMTPLRPVAILAAAEAGQPDRGRELLARWGTDLADDWTADFLLPVRGLIAAHLATPDPQDLYDRLLPHADQRVPATVAALTGALRRRGQPGRRRRGRGPAEQPGGHGILTFDVDSLRGAATDSQGRVRAAGVSLPPASAFGQEGRGPRHPRTAGRRILCRMSGSAP</sequence>